<evidence type="ECO:0000259" key="5">
    <source>
        <dbReference type="PROSITE" id="PS50110"/>
    </source>
</evidence>
<feature type="domain" description="HTH luxR-type" evidence="4">
    <location>
        <begin position="142"/>
        <end position="207"/>
    </location>
</feature>
<dbReference type="PROSITE" id="PS50110">
    <property type="entry name" value="RESPONSE_REGULATORY"/>
    <property type="match status" value="1"/>
</dbReference>
<protein>
    <submittedName>
        <fullName evidence="6">DNA-binding response regulator</fullName>
    </submittedName>
</protein>
<sequence>MSYKIIIADDHPLARGALHQTVAKLYPNASISEASSLEHLIEQISFAPNVDLVLLDLSMPGVRGFSGLLYLRSQHPNIPIAICSATEDATTIRRALDFGASGFIPKSSSLDIMSLAIHSIMMGEVWIPEDIDLNVLDKDEDMIRRMSSLTPQQMRVLMMVSEGLLNKQIAYRLSVSEATIKAHVSAILQKLNVESRTQAVIIANRLGVVQNADLAV</sequence>
<dbReference type="GO" id="GO:0000160">
    <property type="term" value="P:phosphorelay signal transduction system"/>
    <property type="evidence" value="ECO:0007669"/>
    <property type="project" value="InterPro"/>
</dbReference>
<dbReference type="CDD" id="cd06170">
    <property type="entry name" value="LuxR_C_like"/>
    <property type="match status" value="1"/>
</dbReference>
<dbReference type="SUPFAM" id="SSF46894">
    <property type="entry name" value="C-terminal effector domain of the bipartite response regulators"/>
    <property type="match status" value="1"/>
</dbReference>
<accession>A0A2A4YUT2</accession>
<reference evidence="6" key="2">
    <citation type="journal article" date="2018" name="ISME J.">
        <title>A dynamic microbial community with high functional redundancy inhabits the cold, oxic subseafloor aquifer.</title>
        <authorList>
            <person name="Tully B.J."/>
            <person name="Wheat C.G."/>
            <person name="Glazer B.T."/>
            <person name="Huber J.A."/>
        </authorList>
    </citation>
    <scope>NUCLEOTIDE SEQUENCE</scope>
    <source>
        <strain evidence="6">NORP83</strain>
    </source>
</reference>
<gene>
    <name evidence="6" type="ORF">COB13_13205</name>
</gene>
<dbReference type="Pfam" id="PF00196">
    <property type="entry name" value="GerE"/>
    <property type="match status" value="1"/>
</dbReference>
<dbReference type="SUPFAM" id="SSF52172">
    <property type="entry name" value="CheY-like"/>
    <property type="match status" value="1"/>
</dbReference>
<dbReference type="Gene3D" id="3.40.50.2300">
    <property type="match status" value="1"/>
</dbReference>
<evidence type="ECO:0000256" key="2">
    <source>
        <dbReference type="ARBA" id="ARBA00023125"/>
    </source>
</evidence>
<dbReference type="GO" id="GO:0003677">
    <property type="term" value="F:DNA binding"/>
    <property type="evidence" value="ECO:0007669"/>
    <property type="project" value="UniProtKB-KW"/>
</dbReference>
<dbReference type="AlphaFoldDB" id="A0A2A4YUT2"/>
<dbReference type="EMBL" id="NVUS01000020">
    <property type="protein sequence ID" value="PCI98613.1"/>
    <property type="molecule type" value="Genomic_DNA"/>
</dbReference>
<feature type="domain" description="Response regulatory" evidence="5">
    <location>
        <begin position="4"/>
        <end position="121"/>
    </location>
</feature>
<dbReference type="InterPro" id="IPR001789">
    <property type="entry name" value="Sig_transdc_resp-reg_receiver"/>
</dbReference>
<evidence type="ECO:0000313" key="6">
    <source>
        <dbReference type="EMBL" id="PCI98613.1"/>
    </source>
</evidence>
<dbReference type="PANTHER" id="PTHR45566:SF1">
    <property type="entry name" value="HTH-TYPE TRANSCRIPTIONAL REGULATOR YHJB-RELATED"/>
    <property type="match status" value="1"/>
</dbReference>
<keyword evidence="2 6" id="KW-0238">DNA-binding</keyword>
<reference key="1">
    <citation type="submission" date="2017-08" db="EMBL/GenBank/DDBJ databases">
        <title>A dynamic microbial community with high functional redundancy inhabits the cold, oxic subseafloor aquifer.</title>
        <authorList>
            <person name="Tully B.J."/>
            <person name="Wheat C.G."/>
            <person name="Glazer B.T."/>
            <person name="Huber J.A."/>
        </authorList>
    </citation>
    <scope>NUCLEOTIDE SEQUENCE [LARGE SCALE GENOMIC DNA]</scope>
</reference>
<dbReference type="PROSITE" id="PS50043">
    <property type="entry name" value="HTH_LUXR_2"/>
    <property type="match status" value="1"/>
</dbReference>
<dbReference type="PROSITE" id="PS00622">
    <property type="entry name" value="HTH_LUXR_1"/>
    <property type="match status" value="1"/>
</dbReference>
<dbReference type="SMART" id="SM00448">
    <property type="entry name" value="REC"/>
    <property type="match status" value="1"/>
</dbReference>
<dbReference type="InterPro" id="IPR051015">
    <property type="entry name" value="EvgA-like"/>
</dbReference>
<dbReference type="InterPro" id="IPR011006">
    <property type="entry name" value="CheY-like_superfamily"/>
</dbReference>
<evidence type="ECO:0000259" key="4">
    <source>
        <dbReference type="PROSITE" id="PS50043"/>
    </source>
</evidence>
<dbReference type="PRINTS" id="PR00038">
    <property type="entry name" value="HTHLUXR"/>
</dbReference>
<comment type="caution">
    <text evidence="6">The sequence shown here is derived from an EMBL/GenBank/DDBJ whole genome shotgun (WGS) entry which is preliminary data.</text>
</comment>
<dbReference type="CDD" id="cd17535">
    <property type="entry name" value="REC_NarL-like"/>
    <property type="match status" value="1"/>
</dbReference>
<dbReference type="PANTHER" id="PTHR45566">
    <property type="entry name" value="HTH-TYPE TRANSCRIPTIONAL REGULATOR YHJB-RELATED"/>
    <property type="match status" value="1"/>
</dbReference>
<dbReference type="InterPro" id="IPR016032">
    <property type="entry name" value="Sig_transdc_resp-reg_C-effctor"/>
</dbReference>
<dbReference type="Pfam" id="PF00072">
    <property type="entry name" value="Response_reg"/>
    <property type="match status" value="1"/>
</dbReference>
<dbReference type="GO" id="GO:0006355">
    <property type="term" value="P:regulation of DNA-templated transcription"/>
    <property type="evidence" value="ECO:0007669"/>
    <property type="project" value="InterPro"/>
</dbReference>
<dbReference type="InterPro" id="IPR058245">
    <property type="entry name" value="NreC/VraR/RcsB-like_REC"/>
</dbReference>
<dbReference type="InterPro" id="IPR000792">
    <property type="entry name" value="Tscrpt_reg_LuxR_C"/>
</dbReference>
<proteinExistence type="predicted"/>
<name>A0A2A4YUT2_9PROT</name>
<dbReference type="SMART" id="SM00421">
    <property type="entry name" value="HTH_LUXR"/>
    <property type="match status" value="1"/>
</dbReference>
<evidence type="ECO:0000256" key="1">
    <source>
        <dbReference type="ARBA" id="ARBA00022553"/>
    </source>
</evidence>
<keyword evidence="1 3" id="KW-0597">Phosphoprotein</keyword>
<feature type="modified residue" description="4-aspartylphosphate" evidence="3">
    <location>
        <position position="56"/>
    </location>
</feature>
<organism evidence="6">
    <name type="scientific">OCS116 cluster bacterium</name>
    <dbReference type="NCBI Taxonomy" id="2030921"/>
    <lineage>
        <taxon>Bacteria</taxon>
        <taxon>Pseudomonadati</taxon>
        <taxon>Pseudomonadota</taxon>
        <taxon>Alphaproteobacteria</taxon>
        <taxon>OCS116 cluster</taxon>
    </lineage>
</organism>
<evidence type="ECO:0000256" key="3">
    <source>
        <dbReference type="PROSITE-ProRule" id="PRU00169"/>
    </source>
</evidence>